<reference evidence="16" key="2">
    <citation type="submission" date="2020-09" db="EMBL/GenBank/DDBJ databases">
        <authorList>
            <person name="Sun Q."/>
            <person name="Kim S."/>
        </authorList>
    </citation>
    <scope>NUCLEOTIDE SEQUENCE</scope>
    <source>
        <strain evidence="16">KCTC 12711</strain>
    </source>
</reference>
<comment type="cofactor">
    <cofactor evidence="2">
        <name>Mn(2+)</name>
        <dbReference type="ChEBI" id="CHEBI:29035"/>
    </cofactor>
</comment>
<dbReference type="Pfam" id="PF00926">
    <property type="entry name" value="DHBP_synthase"/>
    <property type="match status" value="1"/>
</dbReference>
<dbReference type="SUPFAM" id="SSF142695">
    <property type="entry name" value="RibA-like"/>
    <property type="match status" value="1"/>
</dbReference>
<comment type="similarity">
    <text evidence="6">In the C-terminal section; belongs to the GTP cyclohydrolase II family.</text>
</comment>
<dbReference type="InterPro" id="IPR036144">
    <property type="entry name" value="RibA-like_sf"/>
</dbReference>
<evidence type="ECO:0000256" key="8">
    <source>
        <dbReference type="ARBA" id="ARBA00018836"/>
    </source>
</evidence>
<dbReference type="GO" id="GO:0009231">
    <property type="term" value="P:riboflavin biosynthetic process"/>
    <property type="evidence" value="ECO:0007669"/>
    <property type="project" value="UniProtKB-UniRule"/>
</dbReference>
<feature type="binding site" evidence="14">
    <location>
        <position position="28"/>
    </location>
    <ligand>
        <name>Mg(2+)</name>
        <dbReference type="ChEBI" id="CHEBI:18420"/>
        <label>1</label>
    </ligand>
</feature>
<dbReference type="InterPro" id="IPR000422">
    <property type="entry name" value="DHBP_synthase_RibB"/>
</dbReference>
<dbReference type="EMBL" id="BMXA01000005">
    <property type="protein sequence ID" value="GHA15178.1"/>
    <property type="molecule type" value="Genomic_DNA"/>
</dbReference>
<evidence type="ECO:0000256" key="3">
    <source>
        <dbReference type="ARBA" id="ARBA00002284"/>
    </source>
</evidence>
<keyword evidence="17" id="KW-1185">Reference proteome</keyword>
<dbReference type="RefSeq" id="WP_189401975.1">
    <property type="nucleotide sequence ID" value="NZ_BMXA01000005.1"/>
</dbReference>
<dbReference type="AlphaFoldDB" id="A0A918VQV3"/>
<evidence type="ECO:0000256" key="10">
    <source>
        <dbReference type="ARBA" id="ARBA00022723"/>
    </source>
</evidence>
<dbReference type="SUPFAM" id="SSF55821">
    <property type="entry name" value="YrdC/RibB"/>
    <property type="match status" value="1"/>
</dbReference>
<comment type="similarity">
    <text evidence="5">In the N-terminal section; belongs to the DHBP synthase family.</text>
</comment>
<keyword evidence="11 14" id="KW-0460">Magnesium</keyword>
<comment type="pathway">
    <text evidence="4 14">Cofactor biosynthesis; riboflavin biosynthesis; 2-hydroxy-3-oxobutyl phosphate from D-ribulose 5-phosphate: step 1/1.</text>
</comment>
<reference evidence="16" key="1">
    <citation type="journal article" date="2014" name="Int. J. Syst. Evol. Microbiol.">
        <title>Complete genome sequence of Corynebacterium casei LMG S-19264T (=DSM 44701T), isolated from a smear-ripened cheese.</title>
        <authorList>
            <consortium name="US DOE Joint Genome Institute (JGI-PGF)"/>
            <person name="Walter F."/>
            <person name="Albersmeier A."/>
            <person name="Kalinowski J."/>
            <person name="Ruckert C."/>
        </authorList>
    </citation>
    <scope>NUCLEOTIDE SEQUENCE</scope>
    <source>
        <strain evidence="16">KCTC 12711</strain>
    </source>
</reference>
<dbReference type="GO" id="GO:0000287">
    <property type="term" value="F:magnesium ion binding"/>
    <property type="evidence" value="ECO:0007669"/>
    <property type="project" value="UniProtKB-UniRule"/>
</dbReference>
<dbReference type="GO" id="GO:0008686">
    <property type="term" value="F:3,4-dihydroxy-2-butanone-4-phosphate synthase activity"/>
    <property type="evidence" value="ECO:0007669"/>
    <property type="project" value="UniProtKB-UniRule"/>
</dbReference>
<evidence type="ECO:0000313" key="16">
    <source>
        <dbReference type="EMBL" id="GHA15178.1"/>
    </source>
</evidence>
<dbReference type="Pfam" id="PF00925">
    <property type="entry name" value="GTP_cyclohydro2"/>
    <property type="match status" value="1"/>
</dbReference>
<feature type="site" description="Essential for catalytic activity" evidence="14">
    <location>
        <position position="165"/>
    </location>
</feature>
<feature type="binding site" evidence="14">
    <location>
        <position position="28"/>
    </location>
    <ligand>
        <name>Mg(2+)</name>
        <dbReference type="ChEBI" id="CHEBI:18420"/>
        <label>2</label>
    </ligand>
</feature>
<keyword evidence="9 14" id="KW-0686">Riboflavin biosynthesis</keyword>
<feature type="binding site" evidence="14">
    <location>
        <begin position="27"/>
        <end position="28"/>
    </location>
    <ligand>
        <name>D-ribulose 5-phosphate</name>
        <dbReference type="ChEBI" id="CHEBI:58121"/>
    </ligand>
</feature>
<dbReference type="Gene3D" id="3.40.50.10990">
    <property type="entry name" value="GTP cyclohydrolase II"/>
    <property type="match status" value="1"/>
</dbReference>
<protein>
    <recommendedName>
        <fullName evidence="8 14">3,4-dihydroxy-2-butanone 4-phosphate synthase</fullName>
        <shortName evidence="14">DHBP synthase</shortName>
        <ecNumber evidence="7 14">4.1.99.12</ecNumber>
    </recommendedName>
</protein>
<comment type="subunit">
    <text evidence="14">Homodimer.</text>
</comment>
<dbReference type="InterPro" id="IPR017945">
    <property type="entry name" value="DHBP_synth_RibB-like_a/b_dom"/>
</dbReference>
<comment type="cofactor">
    <cofactor evidence="14">
        <name>Mg(2+)</name>
        <dbReference type="ChEBI" id="CHEBI:18420"/>
    </cofactor>
    <cofactor evidence="14">
        <name>Mn(2+)</name>
        <dbReference type="ChEBI" id="CHEBI:29035"/>
    </cofactor>
    <text evidence="14">Binds 2 divalent metal cations per subunit. Magnesium or manganese.</text>
</comment>
<dbReference type="EC" id="4.1.99.12" evidence="7 14"/>
<evidence type="ECO:0000256" key="11">
    <source>
        <dbReference type="ARBA" id="ARBA00022842"/>
    </source>
</evidence>
<dbReference type="FunFam" id="3.90.870.10:FF:000001">
    <property type="entry name" value="Riboflavin biosynthesis protein RibBA"/>
    <property type="match status" value="1"/>
</dbReference>
<evidence type="ECO:0000313" key="17">
    <source>
        <dbReference type="Proteomes" id="UP000614811"/>
    </source>
</evidence>
<keyword evidence="13 14" id="KW-0456">Lyase</keyword>
<evidence type="ECO:0000256" key="5">
    <source>
        <dbReference type="ARBA" id="ARBA00005520"/>
    </source>
</evidence>
<dbReference type="PIRSF" id="PIRSF001259">
    <property type="entry name" value="RibA"/>
    <property type="match status" value="1"/>
</dbReference>
<dbReference type="Gene3D" id="3.90.870.10">
    <property type="entry name" value="DHBP synthase"/>
    <property type="match status" value="1"/>
</dbReference>
<sequence>MALSSIEEILEDYRNGKMVIITDDEDRENEGDLMMAADHVRPEDINFMARYGRGLICLTLTEERCEKLGLPLMVGDNNGARFSTNFTMSIEAAEGVTTGISAADRARTVQAAVAHDAKPGDIVMPGHIFPIMAQPGGVLSRAGHTEAGIDFARLAGREPASVICEILNEDGTMARMPDLVKFAEEHDLKICSIAELIRYRLEKEPTVVPVEDTEIETERGKIRCVVFKDTERDETHAALIAGEVKPDVPLPVRIHVESDLLAVLKGLNNKATFPVQDAVDYILEAGTGIVVILRYAQNAEEVIYDIEQIKDNKRPGNQGHLRLLGAGSQILSSLGARQIQVMGRARKTHGLSGFDIEIVEYIEK</sequence>
<comment type="catalytic activity">
    <reaction evidence="1 14">
        <text>D-ribulose 5-phosphate = (2S)-2-hydroxy-3-oxobutyl phosphate + formate + H(+)</text>
        <dbReference type="Rhea" id="RHEA:18457"/>
        <dbReference type="ChEBI" id="CHEBI:15378"/>
        <dbReference type="ChEBI" id="CHEBI:15740"/>
        <dbReference type="ChEBI" id="CHEBI:58121"/>
        <dbReference type="ChEBI" id="CHEBI:58830"/>
        <dbReference type="EC" id="4.1.99.12"/>
    </reaction>
</comment>
<dbReference type="GO" id="GO:0030145">
    <property type="term" value="F:manganese ion binding"/>
    <property type="evidence" value="ECO:0007669"/>
    <property type="project" value="UniProtKB-UniRule"/>
</dbReference>
<evidence type="ECO:0000256" key="4">
    <source>
        <dbReference type="ARBA" id="ARBA00004904"/>
    </source>
</evidence>
<comment type="caution">
    <text evidence="16">The sequence shown here is derived from an EMBL/GenBank/DDBJ whole genome shotgun (WGS) entry which is preliminary data.</text>
</comment>
<organism evidence="16 17">
    <name type="scientific">Arenicella chitinivorans</name>
    <dbReference type="NCBI Taxonomy" id="1329800"/>
    <lineage>
        <taxon>Bacteria</taxon>
        <taxon>Pseudomonadati</taxon>
        <taxon>Pseudomonadota</taxon>
        <taxon>Gammaproteobacteria</taxon>
        <taxon>Arenicellales</taxon>
        <taxon>Arenicellaceae</taxon>
        <taxon>Arenicella</taxon>
    </lineage>
</organism>
<feature type="domain" description="GTP cyclohydrolase II" evidence="15">
    <location>
        <begin position="212"/>
        <end position="362"/>
    </location>
</feature>
<dbReference type="GO" id="GO:0005829">
    <property type="term" value="C:cytosol"/>
    <property type="evidence" value="ECO:0007669"/>
    <property type="project" value="TreeGrafter"/>
</dbReference>
<evidence type="ECO:0000256" key="12">
    <source>
        <dbReference type="ARBA" id="ARBA00023211"/>
    </source>
</evidence>
<evidence type="ECO:0000256" key="14">
    <source>
        <dbReference type="HAMAP-Rule" id="MF_00180"/>
    </source>
</evidence>
<dbReference type="Proteomes" id="UP000614811">
    <property type="component" value="Unassembled WGS sequence"/>
</dbReference>
<evidence type="ECO:0000256" key="7">
    <source>
        <dbReference type="ARBA" id="ARBA00012153"/>
    </source>
</evidence>
<feature type="binding site" evidence="14">
    <location>
        <begin position="141"/>
        <end position="145"/>
    </location>
    <ligand>
        <name>D-ribulose 5-phosphate</name>
        <dbReference type="ChEBI" id="CHEBI:58121"/>
    </ligand>
</feature>
<dbReference type="PANTHER" id="PTHR21327:SF34">
    <property type="entry name" value="3,4-DIHYDROXY-2-BUTANONE 4-PHOSPHATE SYNTHASE"/>
    <property type="match status" value="1"/>
</dbReference>
<evidence type="ECO:0000256" key="2">
    <source>
        <dbReference type="ARBA" id="ARBA00001936"/>
    </source>
</evidence>
<dbReference type="GO" id="GO:0003935">
    <property type="term" value="F:GTP cyclohydrolase II activity"/>
    <property type="evidence" value="ECO:0007669"/>
    <property type="project" value="TreeGrafter"/>
</dbReference>
<evidence type="ECO:0000256" key="1">
    <source>
        <dbReference type="ARBA" id="ARBA00000141"/>
    </source>
</evidence>
<keyword evidence="10 14" id="KW-0479">Metal-binding</keyword>
<feature type="binding site" evidence="14">
    <location>
        <position position="144"/>
    </location>
    <ligand>
        <name>Mg(2+)</name>
        <dbReference type="ChEBI" id="CHEBI:18420"/>
        <label>2</label>
    </ligand>
</feature>
<dbReference type="NCBIfam" id="TIGR00506">
    <property type="entry name" value="ribB"/>
    <property type="match status" value="1"/>
</dbReference>
<comment type="function">
    <text evidence="3 14">Catalyzes the conversion of D-ribulose 5-phosphate to formate and 3,4-dihydroxy-2-butanone 4-phosphate.</text>
</comment>
<name>A0A918VQV3_9GAMM</name>
<accession>A0A918VQV3</accession>
<dbReference type="InterPro" id="IPR032677">
    <property type="entry name" value="GTP_cyclohydro_II"/>
</dbReference>
<evidence type="ECO:0000256" key="13">
    <source>
        <dbReference type="ARBA" id="ARBA00023239"/>
    </source>
</evidence>
<proteinExistence type="inferred from homology"/>
<evidence type="ECO:0000256" key="9">
    <source>
        <dbReference type="ARBA" id="ARBA00022619"/>
    </source>
</evidence>
<evidence type="ECO:0000256" key="6">
    <source>
        <dbReference type="ARBA" id="ARBA00008976"/>
    </source>
</evidence>
<gene>
    <name evidence="14 16" type="primary">ribB</name>
    <name evidence="16" type="ORF">GCM10008090_25920</name>
</gene>
<feature type="binding site" evidence="14">
    <location>
        <position position="32"/>
    </location>
    <ligand>
        <name>D-ribulose 5-phosphate</name>
        <dbReference type="ChEBI" id="CHEBI:58121"/>
    </ligand>
</feature>
<comment type="similarity">
    <text evidence="14">Belongs to the DHBP synthase family.</text>
</comment>
<keyword evidence="12 14" id="KW-0464">Manganese</keyword>
<evidence type="ECO:0000259" key="15">
    <source>
        <dbReference type="Pfam" id="PF00925"/>
    </source>
</evidence>
<dbReference type="HAMAP" id="MF_00180">
    <property type="entry name" value="RibB"/>
    <property type="match status" value="1"/>
</dbReference>
<dbReference type="PANTHER" id="PTHR21327">
    <property type="entry name" value="GTP CYCLOHYDROLASE II-RELATED"/>
    <property type="match status" value="1"/>
</dbReference>
<feature type="site" description="Essential for catalytic activity" evidence="14">
    <location>
        <position position="127"/>
    </location>
</feature>